<comment type="catalytic activity">
    <reaction evidence="1">
        <text>ATP + protein L-histidine = ADP + protein N-phospho-L-histidine.</text>
        <dbReference type="EC" id="2.7.13.3"/>
    </reaction>
</comment>
<dbReference type="KEGG" id="kuy:FY550_15745"/>
<name>A0A1S1NV28_9GAMM</name>
<dbReference type="Gene3D" id="3.40.50.2300">
    <property type="match status" value="1"/>
</dbReference>
<dbReference type="CDD" id="cd00082">
    <property type="entry name" value="HisKA"/>
    <property type="match status" value="1"/>
</dbReference>
<dbReference type="GO" id="GO:0000155">
    <property type="term" value="F:phosphorelay sensor kinase activity"/>
    <property type="evidence" value="ECO:0007669"/>
    <property type="project" value="InterPro"/>
</dbReference>
<dbReference type="FunFam" id="3.30.565.10:FF:000010">
    <property type="entry name" value="Sensor histidine kinase RcsC"/>
    <property type="match status" value="1"/>
</dbReference>
<keyword evidence="4" id="KW-1003">Cell membrane</keyword>
<dbReference type="InterPro" id="IPR003661">
    <property type="entry name" value="HisK_dim/P_dom"/>
</dbReference>
<dbReference type="AlphaFoldDB" id="A0A1S1NV28"/>
<dbReference type="RefSeq" id="WP_070979837.1">
    <property type="nucleotide sequence ID" value="NZ_CP043420.1"/>
</dbReference>
<dbReference type="CDD" id="cd17546">
    <property type="entry name" value="REC_hyHK_CKI1_RcsC-like"/>
    <property type="match status" value="1"/>
</dbReference>
<evidence type="ECO:0000256" key="1">
    <source>
        <dbReference type="ARBA" id="ARBA00000085"/>
    </source>
</evidence>
<dbReference type="SMART" id="SM00387">
    <property type="entry name" value="HATPase_c"/>
    <property type="match status" value="1"/>
</dbReference>
<keyword evidence="13" id="KW-0902">Two-component regulatory system</keyword>
<evidence type="ECO:0000256" key="7">
    <source>
        <dbReference type="ARBA" id="ARBA00022679"/>
    </source>
</evidence>
<evidence type="ECO:0000256" key="4">
    <source>
        <dbReference type="ARBA" id="ARBA00022475"/>
    </source>
</evidence>
<dbReference type="Pfam" id="PF02518">
    <property type="entry name" value="HATPase_c"/>
    <property type="match status" value="1"/>
</dbReference>
<dbReference type="Pfam" id="PF00072">
    <property type="entry name" value="Response_reg"/>
    <property type="match status" value="1"/>
</dbReference>
<dbReference type="SMART" id="SM00448">
    <property type="entry name" value="REC"/>
    <property type="match status" value="1"/>
</dbReference>
<dbReference type="OrthoDB" id="9797243at2"/>
<keyword evidence="11" id="KW-0067">ATP-binding</keyword>
<keyword evidence="6" id="KW-0597">Phosphoprotein</keyword>
<dbReference type="InterPro" id="IPR008207">
    <property type="entry name" value="Sig_transdc_His_kin_Hpt_dom"/>
</dbReference>
<dbReference type="InterPro" id="IPR004358">
    <property type="entry name" value="Sig_transdc_His_kin-like_C"/>
</dbReference>
<accession>A0A1S1NV28</accession>
<dbReference type="STRING" id="657387.BH688_11930"/>
<dbReference type="SUPFAM" id="SSF47226">
    <property type="entry name" value="Histidine-containing phosphotransfer domain, HPT domain"/>
    <property type="match status" value="1"/>
</dbReference>
<evidence type="ECO:0000256" key="12">
    <source>
        <dbReference type="ARBA" id="ARBA00022989"/>
    </source>
</evidence>
<keyword evidence="7" id="KW-0808">Transferase</keyword>
<evidence type="ECO:0000256" key="13">
    <source>
        <dbReference type="ARBA" id="ARBA00023012"/>
    </source>
</evidence>
<dbReference type="CDD" id="cd16922">
    <property type="entry name" value="HATPase_EvgS-ArcB-TorS-like"/>
    <property type="match status" value="1"/>
</dbReference>
<keyword evidence="14" id="KW-0472">Membrane</keyword>
<protein>
    <recommendedName>
        <fullName evidence="3">histidine kinase</fullName>
        <ecNumber evidence="3">2.7.13.3</ecNumber>
    </recommendedName>
</protein>
<dbReference type="InterPro" id="IPR036890">
    <property type="entry name" value="HATPase_C_sf"/>
</dbReference>
<dbReference type="FunFam" id="1.10.287.130:FF:000004">
    <property type="entry name" value="Ethylene receptor 1"/>
    <property type="match status" value="1"/>
</dbReference>
<evidence type="ECO:0000256" key="11">
    <source>
        <dbReference type="ARBA" id="ARBA00022840"/>
    </source>
</evidence>
<evidence type="ECO:0000313" key="16">
    <source>
        <dbReference type="Proteomes" id="UP000322553"/>
    </source>
</evidence>
<keyword evidence="5" id="KW-0997">Cell inner membrane</keyword>
<dbReference type="CDD" id="cd00088">
    <property type="entry name" value="HPT"/>
    <property type="match status" value="1"/>
</dbReference>
<keyword evidence="12" id="KW-1133">Transmembrane helix</keyword>
<sequence length="752" mass="82597">MAWRSGPASSFAIRFRIASFAALLLFFSALVTGGVIFQRQHALEHHQLKDLVWEGYQLDREVRELRFVLLTPGAVDTDALLLHYQTLSSLMRLFRKGEIANAASRVESIQPGLRAAIQQIETMDDELAPLRKKQAAPDSALLAKLRQQTQELQQLTGRILVDFNTHVATRSAEEHHSQRQLYALVLLLLILMLASGGVLVHALLREGKARTEKARELEQQGEALDAAARRAEEASRAKSEFMAVMSHEIRTPLNGVLGMAELLSEEAMSSRARNYLLALRQSASGLQVVINDILDYSKIESGVLELDNRPFELPTFLEQLCAGYYLLDRDGSVSFSHRLDPGLPRFVCGDINRLRQVLANLLGNAFKFTPQGMVRLEAAVTSEGWISLDVRDTGCGIAAEDQQRLFAPFTQVDASIARRHEGTGLGLAICRRLIYAMGGEIEVHSIPGLGSRFRVVIPLESVQGNETHPITETPSLPLAHHTLLVVEDNPVNQTLTRAMLEHLGQTVEVVDNGVDALKRLADPGLPRIALVLMDMQMPLLDGPETTRRWRAEESDSHLPIIAVTASVMAEDRARCLQSGMDDVLCKPFTRADLHRMLGRFLAKADHSGTPAPAATGIPASDTAASMASPMLDETICTELRETLDPQALDQLVRTYLERLDTRLIGLRECIALNDRSRLQREAHSLKGASASLGCHAMAQAAAVLENEALEASATALHIRLEHLVQLHHKLAEALHTGGMLLHSGHAQPSSGA</sequence>
<proteinExistence type="predicted"/>
<dbReference type="SUPFAM" id="SSF52172">
    <property type="entry name" value="CheY-like"/>
    <property type="match status" value="1"/>
</dbReference>
<dbReference type="InterPro" id="IPR005467">
    <property type="entry name" value="His_kinase_dom"/>
</dbReference>
<keyword evidence="8" id="KW-0812">Transmembrane</keyword>
<dbReference type="Pfam" id="PF00512">
    <property type="entry name" value="HisKA"/>
    <property type="match status" value="1"/>
</dbReference>
<evidence type="ECO:0000256" key="14">
    <source>
        <dbReference type="ARBA" id="ARBA00023136"/>
    </source>
</evidence>
<keyword evidence="10" id="KW-0418">Kinase</keyword>
<evidence type="ECO:0000256" key="3">
    <source>
        <dbReference type="ARBA" id="ARBA00012438"/>
    </source>
</evidence>
<dbReference type="SUPFAM" id="SSF55874">
    <property type="entry name" value="ATPase domain of HSP90 chaperone/DNA topoisomerase II/histidine kinase"/>
    <property type="match status" value="1"/>
</dbReference>
<dbReference type="EMBL" id="CP043420">
    <property type="protein sequence ID" value="QEL12450.1"/>
    <property type="molecule type" value="Genomic_DNA"/>
</dbReference>
<evidence type="ECO:0000256" key="6">
    <source>
        <dbReference type="ARBA" id="ARBA00022553"/>
    </source>
</evidence>
<dbReference type="Gene3D" id="1.20.120.160">
    <property type="entry name" value="HPT domain"/>
    <property type="match status" value="1"/>
</dbReference>
<comment type="subcellular location">
    <subcellularLocation>
        <location evidence="2">Cell inner membrane</location>
        <topology evidence="2">Multi-pass membrane protein</topology>
    </subcellularLocation>
</comment>
<dbReference type="Pfam" id="PF01627">
    <property type="entry name" value="Hpt"/>
    <property type="match status" value="1"/>
</dbReference>
<evidence type="ECO:0000256" key="5">
    <source>
        <dbReference type="ARBA" id="ARBA00022519"/>
    </source>
</evidence>
<dbReference type="Gene3D" id="3.30.565.10">
    <property type="entry name" value="Histidine kinase-like ATPase, C-terminal domain"/>
    <property type="match status" value="1"/>
</dbReference>
<dbReference type="SMART" id="SM00388">
    <property type="entry name" value="HisKA"/>
    <property type="match status" value="1"/>
</dbReference>
<dbReference type="GO" id="GO:0005886">
    <property type="term" value="C:plasma membrane"/>
    <property type="evidence" value="ECO:0007669"/>
    <property type="project" value="UniProtKB-SubCell"/>
</dbReference>
<keyword evidence="9" id="KW-0547">Nucleotide-binding</keyword>
<dbReference type="EC" id="2.7.13.3" evidence="3"/>
<dbReference type="InterPro" id="IPR036641">
    <property type="entry name" value="HPT_dom_sf"/>
</dbReference>
<dbReference type="PROSITE" id="PS50110">
    <property type="entry name" value="RESPONSE_REGULATORY"/>
    <property type="match status" value="1"/>
</dbReference>
<dbReference type="PANTHER" id="PTHR43047">
    <property type="entry name" value="TWO-COMPONENT HISTIDINE PROTEIN KINASE"/>
    <property type="match status" value="1"/>
</dbReference>
<dbReference type="InterPro" id="IPR011006">
    <property type="entry name" value="CheY-like_superfamily"/>
</dbReference>
<dbReference type="InterPro" id="IPR001789">
    <property type="entry name" value="Sig_transdc_resp-reg_receiver"/>
</dbReference>
<evidence type="ECO:0000256" key="10">
    <source>
        <dbReference type="ARBA" id="ARBA00022777"/>
    </source>
</evidence>
<evidence type="ECO:0000313" key="15">
    <source>
        <dbReference type="EMBL" id="QEL12450.1"/>
    </source>
</evidence>
<dbReference type="SUPFAM" id="SSF47384">
    <property type="entry name" value="Homodimeric domain of signal transducing histidine kinase"/>
    <property type="match status" value="1"/>
</dbReference>
<evidence type="ECO:0000256" key="8">
    <source>
        <dbReference type="ARBA" id="ARBA00022692"/>
    </source>
</evidence>
<evidence type="ECO:0000256" key="9">
    <source>
        <dbReference type="ARBA" id="ARBA00022741"/>
    </source>
</evidence>
<dbReference type="PANTHER" id="PTHR43047:SF78">
    <property type="entry name" value="SENSORY_REGULATORY PROTEIN RPFC"/>
    <property type="match status" value="1"/>
</dbReference>
<dbReference type="InterPro" id="IPR036097">
    <property type="entry name" value="HisK_dim/P_sf"/>
</dbReference>
<dbReference type="Proteomes" id="UP000322553">
    <property type="component" value="Chromosome"/>
</dbReference>
<dbReference type="PRINTS" id="PR00344">
    <property type="entry name" value="BCTRLSENSOR"/>
</dbReference>
<dbReference type="InterPro" id="IPR003594">
    <property type="entry name" value="HATPase_dom"/>
</dbReference>
<dbReference type="Gene3D" id="1.10.287.130">
    <property type="match status" value="1"/>
</dbReference>
<keyword evidence="16" id="KW-1185">Reference proteome</keyword>
<dbReference type="PROSITE" id="PS50109">
    <property type="entry name" value="HIS_KIN"/>
    <property type="match status" value="1"/>
</dbReference>
<dbReference type="GO" id="GO:0005524">
    <property type="term" value="F:ATP binding"/>
    <property type="evidence" value="ECO:0007669"/>
    <property type="project" value="UniProtKB-KW"/>
</dbReference>
<organism evidence="15 16">
    <name type="scientific">Kushneria phosphatilytica</name>
    <dbReference type="NCBI Taxonomy" id="657387"/>
    <lineage>
        <taxon>Bacteria</taxon>
        <taxon>Pseudomonadati</taxon>
        <taxon>Pseudomonadota</taxon>
        <taxon>Gammaproteobacteria</taxon>
        <taxon>Oceanospirillales</taxon>
        <taxon>Halomonadaceae</taxon>
        <taxon>Kushneria</taxon>
    </lineage>
</organism>
<gene>
    <name evidence="15" type="ORF">FY550_15745</name>
</gene>
<evidence type="ECO:0000256" key="2">
    <source>
        <dbReference type="ARBA" id="ARBA00004429"/>
    </source>
</evidence>
<reference evidence="15 16" key="1">
    <citation type="submission" date="2019-08" db="EMBL/GenBank/DDBJ databases">
        <title>Complete genome sequence of Kushneria sp. YCWA18, a halophilic phosphate-solubilizing bacterium isolated from Daqiao saltern in China.</title>
        <authorList>
            <person name="Du G.-X."/>
            <person name="Qu L.-Y."/>
        </authorList>
    </citation>
    <scope>NUCLEOTIDE SEQUENCE [LARGE SCALE GENOMIC DNA]</scope>
    <source>
        <strain evidence="15 16">YCWA18</strain>
    </source>
</reference>
<dbReference type="PROSITE" id="PS50894">
    <property type="entry name" value="HPT"/>
    <property type="match status" value="1"/>
</dbReference>